<keyword evidence="6" id="KW-0677">Repeat</keyword>
<keyword evidence="5" id="KW-0732">Signal</keyword>
<evidence type="ECO:0000313" key="12">
    <source>
        <dbReference type="Proteomes" id="UP000593573"/>
    </source>
</evidence>
<keyword evidence="12" id="KW-1185">Reference proteome</keyword>
<dbReference type="InterPro" id="IPR046956">
    <property type="entry name" value="RLP23-like"/>
</dbReference>
<dbReference type="AlphaFoldDB" id="A0A7J8VNI0"/>
<name>A0A7J8VNI0_9ROSI</name>
<comment type="similarity">
    <text evidence="2">Belongs to the RLP family.</text>
</comment>
<keyword evidence="3" id="KW-0433">Leucine-rich repeat</keyword>
<reference evidence="11 12" key="1">
    <citation type="journal article" date="2019" name="Genome Biol. Evol.">
        <title>Insights into the evolution of the New World diploid cottons (Gossypium, subgenus Houzingenia) based on genome sequencing.</title>
        <authorList>
            <person name="Grover C.E."/>
            <person name="Arick M.A. 2nd"/>
            <person name="Thrash A."/>
            <person name="Conover J.L."/>
            <person name="Sanders W.S."/>
            <person name="Peterson D.G."/>
            <person name="Frelichowski J.E."/>
            <person name="Scheffler J.A."/>
            <person name="Scheffler B.E."/>
            <person name="Wendel J.F."/>
        </authorList>
    </citation>
    <scope>NUCLEOTIDE SEQUENCE [LARGE SCALE GENOMIC DNA]</scope>
    <source>
        <strain evidence="11">57</strain>
        <tissue evidence="11">Leaf</tissue>
    </source>
</reference>
<proteinExistence type="inferred from homology"/>
<dbReference type="FunFam" id="3.80.10.10:FF:000041">
    <property type="entry name" value="LRR receptor-like serine/threonine-protein kinase ERECTA"/>
    <property type="match status" value="1"/>
</dbReference>
<keyword evidence="4" id="KW-0812">Transmembrane</keyword>
<evidence type="ECO:0000256" key="10">
    <source>
        <dbReference type="ARBA" id="ARBA00023180"/>
    </source>
</evidence>
<comment type="caution">
    <text evidence="11">The sequence shown here is derived from an EMBL/GenBank/DDBJ whole genome shotgun (WGS) entry which is preliminary data.</text>
</comment>
<dbReference type="Pfam" id="PF13516">
    <property type="entry name" value="LRR_6"/>
    <property type="match status" value="1"/>
</dbReference>
<protein>
    <submittedName>
        <fullName evidence="11">Uncharacterized protein</fullName>
    </submittedName>
</protein>
<organism evidence="11 12">
    <name type="scientific">Gossypium klotzschianum</name>
    <dbReference type="NCBI Taxonomy" id="34286"/>
    <lineage>
        <taxon>Eukaryota</taxon>
        <taxon>Viridiplantae</taxon>
        <taxon>Streptophyta</taxon>
        <taxon>Embryophyta</taxon>
        <taxon>Tracheophyta</taxon>
        <taxon>Spermatophyta</taxon>
        <taxon>Magnoliopsida</taxon>
        <taxon>eudicotyledons</taxon>
        <taxon>Gunneridae</taxon>
        <taxon>Pentapetalae</taxon>
        <taxon>rosids</taxon>
        <taxon>malvids</taxon>
        <taxon>Malvales</taxon>
        <taxon>Malvaceae</taxon>
        <taxon>Malvoideae</taxon>
        <taxon>Gossypium</taxon>
    </lineage>
</organism>
<keyword evidence="7" id="KW-1133">Transmembrane helix</keyword>
<keyword evidence="10" id="KW-0325">Glycoprotein</keyword>
<evidence type="ECO:0000313" key="11">
    <source>
        <dbReference type="EMBL" id="MBA0664361.1"/>
    </source>
</evidence>
<dbReference type="OrthoDB" id="945331at2759"/>
<dbReference type="Pfam" id="PF00560">
    <property type="entry name" value="LRR_1"/>
    <property type="match status" value="2"/>
</dbReference>
<keyword evidence="9" id="KW-0675">Receptor</keyword>
<keyword evidence="8" id="KW-0472">Membrane</keyword>
<evidence type="ECO:0000256" key="3">
    <source>
        <dbReference type="ARBA" id="ARBA00022614"/>
    </source>
</evidence>
<dbReference type="PANTHER" id="PTHR48063:SF100">
    <property type="entry name" value="RECEPTOR-LIKE PROTEIN EIX2"/>
    <property type="match status" value="1"/>
</dbReference>
<evidence type="ECO:0000256" key="4">
    <source>
        <dbReference type="ARBA" id="ARBA00022692"/>
    </source>
</evidence>
<dbReference type="Gene3D" id="3.80.10.10">
    <property type="entry name" value="Ribonuclease Inhibitor"/>
    <property type="match status" value="1"/>
</dbReference>
<dbReference type="InterPro" id="IPR001611">
    <property type="entry name" value="Leu-rich_rpt"/>
</dbReference>
<accession>A0A7J8VNI0</accession>
<dbReference type="GO" id="GO:0016020">
    <property type="term" value="C:membrane"/>
    <property type="evidence" value="ECO:0007669"/>
    <property type="project" value="UniProtKB-SubCell"/>
</dbReference>
<evidence type="ECO:0000256" key="9">
    <source>
        <dbReference type="ARBA" id="ARBA00023170"/>
    </source>
</evidence>
<dbReference type="EMBL" id="JABFAB010000011">
    <property type="protein sequence ID" value="MBA0664361.1"/>
    <property type="molecule type" value="Genomic_DNA"/>
</dbReference>
<gene>
    <name evidence="11" type="ORF">Goklo_004382</name>
</gene>
<dbReference type="SUPFAM" id="SSF52058">
    <property type="entry name" value="L domain-like"/>
    <property type="match status" value="1"/>
</dbReference>
<evidence type="ECO:0000256" key="1">
    <source>
        <dbReference type="ARBA" id="ARBA00004479"/>
    </source>
</evidence>
<dbReference type="Proteomes" id="UP000593573">
    <property type="component" value="Unassembled WGS sequence"/>
</dbReference>
<evidence type="ECO:0000256" key="8">
    <source>
        <dbReference type="ARBA" id="ARBA00023136"/>
    </source>
</evidence>
<evidence type="ECO:0000256" key="6">
    <source>
        <dbReference type="ARBA" id="ARBA00022737"/>
    </source>
</evidence>
<dbReference type="PANTHER" id="PTHR48063">
    <property type="entry name" value="LRR RECEPTOR-LIKE KINASE"/>
    <property type="match status" value="1"/>
</dbReference>
<evidence type="ECO:0000256" key="7">
    <source>
        <dbReference type="ARBA" id="ARBA00022989"/>
    </source>
</evidence>
<dbReference type="InterPro" id="IPR032675">
    <property type="entry name" value="LRR_dom_sf"/>
</dbReference>
<evidence type="ECO:0000256" key="5">
    <source>
        <dbReference type="ARBA" id="ARBA00022729"/>
    </source>
</evidence>
<evidence type="ECO:0000256" key="2">
    <source>
        <dbReference type="ARBA" id="ARBA00009592"/>
    </source>
</evidence>
<comment type="subcellular location">
    <subcellularLocation>
        <location evidence="1">Membrane</location>
        <topology evidence="1">Single-pass type I membrane protein</topology>
    </subcellularLocation>
</comment>
<sequence>MTSLRHLDLSHNYFNSSIPEWLYNFSTLQVLRLYGNELQCDISSGIFNIRTLSELDLSWNDLEGKLPRVAGKLCKMRSIDLSGIRLNQDISQNFEILSVCSSPRLESLAFSSNSISGPIPTSLGQLANLEWVDISNNLLKGVVSEKHFANLTKLWDFRGSNGFKRQS</sequence>